<protein>
    <submittedName>
        <fullName evidence="3">DUF3955 domain-containing protein</fullName>
    </submittedName>
</protein>
<keyword evidence="4" id="KW-1185">Reference proteome</keyword>
<dbReference type="RefSeq" id="WP_244205579.1">
    <property type="nucleotide sequence ID" value="NZ_CP122283.1"/>
</dbReference>
<reference evidence="3 4" key="1">
    <citation type="submission" date="2023-04" db="EMBL/GenBank/DDBJ databases">
        <title>Genomic of Lysinibacillus capsici TSBLM.</title>
        <authorList>
            <person name="Hu X.S."/>
            <person name="Yu C.H."/>
        </authorList>
    </citation>
    <scope>NUCLEOTIDE SEQUENCE [LARGE SCALE GENOMIC DNA]</scope>
    <source>
        <strain evidence="3 4">TSBLM</strain>
    </source>
</reference>
<dbReference type="InterPro" id="IPR025016">
    <property type="entry name" value="DUF3955"/>
</dbReference>
<sequence length="71" mass="7868">MGKYLLATIPMIMGIVCLFIKGLIGDEILADGTIVEKNFFLIPLSYLFFFSGILTFLIVALSSTFKKQTSI</sequence>
<keyword evidence="1" id="KW-1133">Transmembrane helix</keyword>
<evidence type="ECO:0000313" key="3">
    <source>
        <dbReference type="EMBL" id="WGF39516.1"/>
    </source>
</evidence>
<name>A0ABY8KPA9_9BACI</name>
<keyword evidence="1" id="KW-0472">Membrane</keyword>
<evidence type="ECO:0000259" key="2">
    <source>
        <dbReference type="Pfam" id="PF13127"/>
    </source>
</evidence>
<feature type="transmembrane region" description="Helical" evidence="1">
    <location>
        <begin position="44"/>
        <end position="65"/>
    </location>
</feature>
<proteinExistence type="predicted"/>
<feature type="domain" description="DUF3955" evidence="2">
    <location>
        <begin position="3"/>
        <end position="61"/>
    </location>
</feature>
<organism evidence="3 4">
    <name type="scientific">Lysinibacillus capsici</name>
    <dbReference type="NCBI Taxonomy" id="2115968"/>
    <lineage>
        <taxon>Bacteria</taxon>
        <taxon>Bacillati</taxon>
        <taxon>Bacillota</taxon>
        <taxon>Bacilli</taxon>
        <taxon>Bacillales</taxon>
        <taxon>Bacillaceae</taxon>
        <taxon>Lysinibacillus</taxon>
    </lineage>
</organism>
<evidence type="ECO:0000313" key="4">
    <source>
        <dbReference type="Proteomes" id="UP001244564"/>
    </source>
</evidence>
<gene>
    <name evidence="3" type="ORF">QBO96_04410</name>
</gene>
<keyword evidence="1" id="KW-0812">Transmembrane</keyword>
<accession>A0ABY8KPA9</accession>
<evidence type="ECO:0000256" key="1">
    <source>
        <dbReference type="SAM" id="Phobius"/>
    </source>
</evidence>
<dbReference type="Pfam" id="PF13127">
    <property type="entry name" value="DUF3955"/>
    <property type="match status" value="1"/>
</dbReference>
<feature type="transmembrane region" description="Helical" evidence="1">
    <location>
        <begin position="5"/>
        <end position="24"/>
    </location>
</feature>
<dbReference type="EMBL" id="CP122283">
    <property type="protein sequence ID" value="WGF39516.1"/>
    <property type="molecule type" value="Genomic_DNA"/>
</dbReference>
<dbReference type="Proteomes" id="UP001244564">
    <property type="component" value="Chromosome"/>
</dbReference>